<keyword evidence="4 6" id="KW-0067">ATP-binding</keyword>
<sequence length="302" mass="32634">MVPVAFKNVTKQFSDTTVVVDLTFEITTGETVCVLGPNGAGKSTTFGLLLGALKPSSGTVAVFGNDPFDEPSVRSRLGALPDGFDVYPRLTGRQHVQYAARLNGDDRDPARLLDRVGLAAAIDKRAGKYSLGMKRRLGLALALSGDPDLLVLDEPSAGLDPVGSYMLRDIIREEQDRGTTILVASHNLEYIDDLCDRFIAILDGRVQFNDTVAALREQAGTGIRVSISVEACPDPFVERIATMTGVSNVKIDSSRIRIDCTPSAKPSVIAALDDSNVRFTDIDIEEQSTMSAFRQFLHEGTQ</sequence>
<dbReference type="InterPro" id="IPR003439">
    <property type="entry name" value="ABC_transporter-like_ATP-bd"/>
</dbReference>
<keyword evidence="7" id="KW-1185">Reference proteome</keyword>
<dbReference type="PANTHER" id="PTHR43335">
    <property type="entry name" value="ABC TRANSPORTER, ATP-BINDING PROTEIN"/>
    <property type="match status" value="1"/>
</dbReference>
<dbReference type="AlphaFoldDB" id="A0A1H9LQG2"/>
<evidence type="ECO:0000313" key="7">
    <source>
        <dbReference type="Proteomes" id="UP000199114"/>
    </source>
</evidence>
<dbReference type="InterPro" id="IPR017871">
    <property type="entry name" value="ABC_transporter-like_CS"/>
</dbReference>
<name>A0A1H9LQG2_9EURY</name>
<dbReference type="PROSITE" id="PS50893">
    <property type="entry name" value="ABC_TRANSPORTER_2"/>
    <property type="match status" value="1"/>
</dbReference>
<comment type="similarity">
    <text evidence="1">Belongs to the ABC transporter superfamily.</text>
</comment>
<dbReference type="CDD" id="cd03230">
    <property type="entry name" value="ABC_DR_subfamily_A"/>
    <property type="match status" value="1"/>
</dbReference>
<dbReference type="Proteomes" id="UP000199114">
    <property type="component" value="Unassembled WGS sequence"/>
</dbReference>
<dbReference type="Gene3D" id="3.40.50.300">
    <property type="entry name" value="P-loop containing nucleotide triphosphate hydrolases"/>
    <property type="match status" value="1"/>
</dbReference>
<proteinExistence type="inferred from homology"/>
<accession>A0A1H9LQG2</accession>
<evidence type="ECO:0000256" key="4">
    <source>
        <dbReference type="ARBA" id="ARBA00022840"/>
    </source>
</evidence>
<evidence type="ECO:0000256" key="3">
    <source>
        <dbReference type="ARBA" id="ARBA00022741"/>
    </source>
</evidence>
<dbReference type="PANTHER" id="PTHR43335:SF4">
    <property type="entry name" value="ABC TRANSPORTER, ATP-BINDING PROTEIN"/>
    <property type="match status" value="1"/>
</dbReference>
<evidence type="ECO:0000256" key="2">
    <source>
        <dbReference type="ARBA" id="ARBA00022448"/>
    </source>
</evidence>
<feature type="domain" description="ABC transporter" evidence="5">
    <location>
        <begin position="4"/>
        <end position="228"/>
    </location>
</feature>
<dbReference type="STRING" id="1186196.SAMN04489841_3031"/>
<dbReference type="OrthoDB" id="87732at2157"/>
<keyword evidence="3" id="KW-0547">Nucleotide-binding</keyword>
<keyword evidence="2" id="KW-0813">Transport</keyword>
<dbReference type="InterPro" id="IPR003593">
    <property type="entry name" value="AAA+_ATPase"/>
</dbReference>
<dbReference type="RefSeq" id="WP_090618572.1">
    <property type="nucleotide sequence ID" value="NZ_FOFD01000004.1"/>
</dbReference>
<dbReference type="GO" id="GO:0016887">
    <property type="term" value="F:ATP hydrolysis activity"/>
    <property type="evidence" value="ECO:0007669"/>
    <property type="project" value="InterPro"/>
</dbReference>
<dbReference type="EMBL" id="FOFD01000004">
    <property type="protein sequence ID" value="SER13113.1"/>
    <property type="molecule type" value="Genomic_DNA"/>
</dbReference>
<dbReference type="Pfam" id="PF00005">
    <property type="entry name" value="ABC_tran"/>
    <property type="match status" value="1"/>
</dbReference>
<dbReference type="InterPro" id="IPR027417">
    <property type="entry name" value="P-loop_NTPase"/>
</dbReference>
<gene>
    <name evidence="6" type="ORF">SAMN04489841_3031</name>
</gene>
<evidence type="ECO:0000313" key="6">
    <source>
        <dbReference type="EMBL" id="SER13113.1"/>
    </source>
</evidence>
<evidence type="ECO:0000256" key="1">
    <source>
        <dbReference type="ARBA" id="ARBA00005417"/>
    </source>
</evidence>
<evidence type="ECO:0000259" key="5">
    <source>
        <dbReference type="PROSITE" id="PS50893"/>
    </source>
</evidence>
<dbReference type="SUPFAM" id="SSF52540">
    <property type="entry name" value="P-loop containing nucleoside triphosphate hydrolases"/>
    <property type="match status" value="1"/>
</dbReference>
<dbReference type="GO" id="GO:0005524">
    <property type="term" value="F:ATP binding"/>
    <property type="evidence" value="ECO:0007669"/>
    <property type="project" value="UniProtKB-KW"/>
</dbReference>
<dbReference type="SMART" id="SM00382">
    <property type="entry name" value="AAA"/>
    <property type="match status" value="1"/>
</dbReference>
<reference evidence="7" key="1">
    <citation type="submission" date="2016-10" db="EMBL/GenBank/DDBJ databases">
        <authorList>
            <person name="Varghese N."/>
            <person name="Submissions S."/>
        </authorList>
    </citation>
    <scope>NUCLEOTIDE SEQUENCE [LARGE SCALE GENOMIC DNA]</scope>
    <source>
        <strain evidence="7">DSM 25055</strain>
    </source>
</reference>
<protein>
    <submittedName>
        <fullName evidence="6">ABC-2 type transport system ATP-binding protein</fullName>
    </submittedName>
</protein>
<organism evidence="6 7">
    <name type="scientific">Natrinema salaciae</name>
    <dbReference type="NCBI Taxonomy" id="1186196"/>
    <lineage>
        <taxon>Archaea</taxon>
        <taxon>Methanobacteriati</taxon>
        <taxon>Methanobacteriota</taxon>
        <taxon>Stenosarchaea group</taxon>
        <taxon>Halobacteria</taxon>
        <taxon>Halobacteriales</taxon>
        <taxon>Natrialbaceae</taxon>
        <taxon>Natrinema</taxon>
    </lineage>
</organism>
<dbReference type="PROSITE" id="PS00211">
    <property type="entry name" value="ABC_TRANSPORTER_1"/>
    <property type="match status" value="1"/>
</dbReference>